<evidence type="ECO:0000313" key="3">
    <source>
        <dbReference type="Proteomes" id="UP000314294"/>
    </source>
</evidence>
<evidence type="ECO:0000256" key="1">
    <source>
        <dbReference type="SAM" id="MobiDB-lite"/>
    </source>
</evidence>
<dbReference type="Proteomes" id="UP000314294">
    <property type="component" value="Unassembled WGS sequence"/>
</dbReference>
<proteinExistence type="predicted"/>
<feature type="region of interest" description="Disordered" evidence="1">
    <location>
        <begin position="25"/>
        <end position="52"/>
    </location>
</feature>
<sequence length="75" mass="8220">MCEQAGRTFSSGYDDIVNNEKFYASPSDREPLAPGTTRALRMKGGRSGGVEEWRSGGVEEWRSGGLCLFMITSPE</sequence>
<dbReference type="AlphaFoldDB" id="A0A4Z2GYX2"/>
<protein>
    <submittedName>
        <fullName evidence="2">Uncharacterized protein</fullName>
    </submittedName>
</protein>
<comment type="caution">
    <text evidence="2">The sequence shown here is derived from an EMBL/GenBank/DDBJ whole genome shotgun (WGS) entry which is preliminary data.</text>
</comment>
<evidence type="ECO:0000313" key="2">
    <source>
        <dbReference type="EMBL" id="TNN58808.1"/>
    </source>
</evidence>
<accession>A0A4Z2GYX2</accession>
<organism evidence="2 3">
    <name type="scientific">Liparis tanakae</name>
    <name type="common">Tanaka's snailfish</name>
    <dbReference type="NCBI Taxonomy" id="230148"/>
    <lineage>
        <taxon>Eukaryota</taxon>
        <taxon>Metazoa</taxon>
        <taxon>Chordata</taxon>
        <taxon>Craniata</taxon>
        <taxon>Vertebrata</taxon>
        <taxon>Euteleostomi</taxon>
        <taxon>Actinopterygii</taxon>
        <taxon>Neopterygii</taxon>
        <taxon>Teleostei</taxon>
        <taxon>Neoteleostei</taxon>
        <taxon>Acanthomorphata</taxon>
        <taxon>Eupercaria</taxon>
        <taxon>Perciformes</taxon>
        <taxon>Cottioidei</taxon>
        <taxon>Cottales</taxon>
        <taxon>Liparidae</taxon>
        <taxon>Liparis</taxon>
    </lineage>
</organism>
<name>A0A4Z2GYX2_9TELE</name>
<gene>
    <name evidence="2" type="ORF">EYF80_030957</name>
</gene>
<keyword evidence="3" id="KW-1185">Reference proteome</keyword>
<dbReference type="EMBL" id="SRLO01000370">
    <property type="protein sequence ID" value="TNN58808.1"/>
    <property type="molecule type" value="Genomic_DNA"/>
</dbReference>
<reference evidence="2 3" key="1">
    <citation type="submission" date="2019-03" db="EMBL/GenBank/DDBJ databases">
        <title>First draft genome of Liparis tanakae, snailfish: a comprehensive survey of snailfish specific genes.</title>
        <authorList>
            <person name="Kim W."/>
            <person name="Song I."/>
            <person name="Jeong J.-H."/>
            <person name="Kim D."/>
            <person name="Kim S."/>
            <person name="Ryu S."/>
            <person name="Song J.Y."/>
            <person name="Lee S.K."/>
        </authorList>
    </citation>
    <scope>NUCLEOTIDE SEQUENCE [LARGE SCALE GENOMIC DNA]</scope>
    <source>
        <tissue evidence="2">Muscle</tissue>
    </source>
</reference>